<keyword evidence="15" id="KW-0576">Peroxisome</keyword>
<comment type="similarity">
    <text evidence="7 16">Belongs to the GMC oxidoreductase family.</text>
</comment>
<dbReference type="Pfam" id="PF00732">
    <property type="entry name" value="GMC_oxred_N"/>
    <property type="match status" value="1"/>
</dbReference>
<dbReference type="EMBL" id="OZ004258">
    <property type="protein sequence ID" value="CAK7913388.1"/>
    <property type="molecule type" value="Genomic_DNA"/>
</dbReference>
<dbReference type="PANTHER" id="PTHR46056:SF12">
    <property type="entry name" value="LONG-CHAIN-ALCOHOL OXIDASE"/>
    <property type="match status" value="1"/>
</dbReference>
<dbReference type="InterPro" id="IPR000172">
    <property type="entry name" value="GMC_OxRdtase_N"/>
</dbReference>
<dbReference type="Pfam" id="PF05199">
    <property type="entry name" value="GMC_oxred_C"/>
    <property type="match status" value="1"/>
</dbReference>
<keyword evidence="20" id="KW-1185">Reference proteome</keyword>
<comment type="function">
    <text evidence="3">Long-chain fatty alcohol oxidase involved in the omega-oxidation pathway of lipid degradation.</text>
</comment>
<comment type="pathway">
    <text evidence="6">Energy metabolism; methane degradation.</text>
</comment>
<dbReference type="InterPro" id="IPR012400">
    <property type="entry name" value="Long_Oxdase"/>
</dbReference>
<protein>
    <recommendedName>
        <fullName evidence="16">Long-chain-alcohol oxidase</fullName>
        <ecNumber evidence="16">1.1.3.20</ecNumber>
    </recommendedName>
</protein>
<reference evidence="19 20" key="1">
    <citation type="submission" date="2024-01" db="EMBL/GenBank/DDBJ databases">
        <authorList>
            <consortium name="Genoscope - CEA"/>
            <person name="William W."/>
        </authorList>
    </citation>
    <scope>NUCLEOTIDE SEQUENCE [LARGE SCALE GENOMIC DNA]</scope>
    <source>
        <strain evidence="19 20">29B2s-10</strain>
    </source>
</reference>
<dbReference type="InterPro" id="IPR036188">
    <property type="entry name" value="FAD/NAD-bd_sf"/>
</dbReference>
<dbReference type="PANTHER" id="PTHR46056">
    <property type="entry name" value="LONG-CHAIN-ALCOHOL OXIDASE"/>
    <property type="match status" value="1"/>
</dbReference>
<proteinExistence type="inferred from homology"/>
<keyword evidence="12 16" id="KW-0560">Oxidoreductase</keyword>
<keyword evidence="13" id="KW-0485">Methanol utilization</keyword>
<organism evidence="19 20">
    <name type="scientific">[Candida] anglica</name>
    <dbReference type="NCBI Taxonomy" id="148631"/>
    <lineage>
        <taxon>Eukaryota</taxon>
        <taxon>Fungi</taxon>
        <taxon>Dikarya</taxon>
        <taxon>Ascomycota</taxon>
        <taxon>Saccharomycotina</taxon>
        <taxon>Pichiomycetes</taxon>
        <taxon>Debaryomycetaceae</taxon>
        <taxon>Kurtzmaniella</taxon>
    </lineage>
</organism>
<evidence type="ECO:0000256" key="4">
    <source>
        <dbReference type="ARBA" id="ARBA00004253"/>
    </source>
</evidence>
<evidence type="ECO:0000256" key="8">
    <source>
        <dbReference type="ARBA" id="ARBA00022630"/>
    </source>
</evidence>
<evidence type="ECO:0000259" key="18">
    <source>
        <dbReference type="Pfam" id="PF05199"/>
    </source>
</evidence>
<dbReference type="PIRSF" id="PIRSF028937">
    <property type="entry name" value="Lg_Ch_AO"/>
    <property type="match status" value="1"/>
</dbReference>
<evidence type="ECO:0000256" key="14">
    <source>
        <dbReference type="ARBA" id="ARBA00023136"/>
    </source>
</evidence>
<evidence type="ECO:0000313" key="20">
    <source>
        <dbReference type="Proteomes" id="UP001497600"/>
    </source>
</evidence>
<evidence type="ECO:0000256" key="6">
    <source>
        <dbReference type="ARBA" id="ARBA00005144"/>
    </source>
</evidence>
<keyword evidence="9" id="KW-0812">Transmembrane</keyword>
<dbReference type="Gene3D" id="3.50.50.60">
    <property type="entry name" value="FAD/NAD(P)-binding domain"/>
    <property type="match status" value="2"/>
</dbReference>
<evidence type="ECO:0000313" key="19">
    <source>
        <dbReference type="EMBL" id="CAK7913388.1"/>
    </source>
</evidence>
<evidence type="ECO:0000256" key="15">
    <source>
        <dbReference type="ARBA" id="ARBA00023140"/>
    </source>
</evidence>
<dbReference type="InterPro" id="IPR007867">
    <property type="entry name" value="GMC_OxRtase_C"/>
</dbReference>
<gene>
    <name evidence="19" type="ORF">CAAN4_F11496</name>
</gene>
<keyword evidence="14" id="KW-0472">Membrane</keyword>
<feature type="domain" description="Glucose-methanol-choline oxidoreductase N-terminal" evidence="17">
    <location>
        <begin position="238"/>
        <end position="454"/>
    </location>
</feature>
<comment type="subcellular location">
    <subcellularLocation>
        <location evidence="5">Membrane</location>
    </subcellularLocation>
    <subcellularLocation>
        <location evidence="4">Peroxisome matrix</location>
    </subcellularLocation>
</comment>
<name>A0ABP0EI04_9ASCO</name>
<evidence type="ECO:0000256" key="12">
    <source>
        <dbReference type="ARBA" id="ARBA00023002"/>
    </source>
</evidence>
<sequence length="703" mass="77012">MLDLVEEKHIEVALALADGFIHETTPEAVGPWLSPNFPKDRVQEYCNSVTRTSEIPGVKEFMISAINKTPTDAVRMYVVLANVLESRILAPVLTSSLTLIRDMTLEQREELLQSWSMSAIPAKRRLFHLFFSLSMFAFNAFAPELHNQAIGYPGTELRDILYESQVVNDFKFTMLDTPRQAGNELYVPNVDVLIIGSGSGAGVVAHTLTEQGHKCLVLEKGKYYTKKELEFNDLQGLENLYENGGILASADQSVTVLAGSTFGGGSTVNWSASLKTPFKVRKEWYDDFGIDWAASESYENATDYVLRQMGASTENIKHSFSNQVLLDGAKKLGYASKEVPQNSGNHANHSCGMCHLGCKFGVKQGSVECWFRAAAETGNVQFMSEVKVVRLIHKAGKCVGVVCKDVRDNSSGEFTITGPSKYVVCGGALNTPIVLQNSGFRNKHIGANLKLHPVTVLFGDFGKDLQSNPHQEAILTSVCTESDDIDGLAHGAKIETILHTPLLESVFLPWNSSDSARTRLLKYQNLASMLIITRDTSSGKLSISPEKPDSLIVDYSVNKFDRKALQESILIAADILYIEGALEIIHPQIGVKSFKSNKPKANRTINDEDFATWRAEIAKITLQPYSTTFGSAHQMSSCRIAGKGPKYGACDNRGRLYECDNVYVADASAMPTASGVNPMISVMAIARVIALGIAKELQPSAKL</sequence>
<keyword evidence="10" id="KW-0274">FAD</keyword>
<evidence type="ECO:0000256" key="16">
    <source>
        <dbReference type="PIRNR" id="PIRNR028937"/>
    </source>
</evidence>
<evidence type="ECO:0000256" key="2">
    <source>
        <dbReference type="ARBA" id="ARBA00001411"/>
    </source>
</evidence>
<keyword evidence="8" id="KW-0285">Flavoprotein</keyword>
<evidence type="ECO:0000256" key="10">
    <source>
        <dbReference type="ARBA" id="ARBA00022827"/>
    </source>
</evidence>
<accession>A0ABP0EI04</accession>
<evidence type="ECO:0000256" key="5">
    <source>
        <dbReference type="ARBA" id="ARBA00004370"/>
    </source>
</evidence>
<dbReference type="SUPFAM" id="SSF51905">
    <property type="entry name" value="FAD/NAD(P)-binding domain"/>
    <property type="match status" value="1"/>
</dbReference>
<evidence type="ECO:0000256" key="1">
    <source>
        <dbReference type="ARBA" id="ARBA00000920"/>
    </source>
</evidence>
<comment type="catalytic activity">
    <reaction evidence="2">
        <text>a primary alcohol + O2 = an aldehyde + H2O2</text>
        <dbReference type="Rhea" id="RHEA:19829"/>
        <dbReference type="ChEBI" id="CHEBI:15379"/>
        <dbReference type="ChEBI" id="CHEBI:15734"/>
        <dbReference type="ChEBI" id="CHEBI:16240"/>
        <dbReference type="ChEBI" id="CHEBI:17478"/>
        <dbReference type="EC" id="1.1.3.13"/>
    </reaction>
</comment>
<dbReference type="Proteomes" id="UP001497600">
    <property type="component" value="Chromosome F"/>
</dbReference>
<keyword evidence="11" id="KW-1133">Transmembrane helix</keyword>
<evidence type="ECO:0000256" key="9">
    <source>
        <dbReference type="ARBA" id="ARBA00022692"/>
    </source>
</evidence>
<evidence type="ECO:0000259" key="17">
    <source>
        <dbReference type="Pfam" id="PF00732"/>
    </source>
</evidence>
<evidence type="ECO:0000256" key="13">
    <source>
        <dbReference type="ARBA" id="ARBA00023095"/>
    </source>
</evidence>
<evidence type="ECO:0000256" key="7">
    <source>
        <dbReference type="ARBA" id="ARBA00010790"/>
    </source>
</evidence>
<evidence type="ECO:0000256" key="3">
    <source>
        <dbReference type="ARBA" id="ARBA00003842"/>
    </source>
</evidence>
<evidence type="ECO:0000256" key="11">
    <source>
        <dbReference type="ARBA" id="ARBA00022989"/>
    </source>
</evidence>
<dbReference type="EC" id="1.1.3.20" evidence="16"/>
<comment type="catalytic activity">
    <reaction evidence="1 16">
        <text>a long-chain primary fatty alcohol + O2 = a long-chain fatty aldehyde + H2O2</text>
        <dbReference type="Rhea" id="RHEA:22756"/>
        <dbReference type="ChEBI" id="CHEBI:15379"/>
        <dbReference type="ChEBI" id="CHEBI:16240"/>
        <dbReference type="ChEBI" id="CHEBI:17176"/>
        <dbReference type="ChEBI" id="CHEBI:77396"/>
        <dbReference type="EC" id="1.1.3.20"/>
    </reaction>
</comment>
<feature type="domain" description="Glucose-methanol-choline oxidoreductase C-terminal" evidence="18">
    <location>
        <begin position="536"/>
        <end position="686"/>
    </location>
</feature>